<accession>A0A8H3HYW8</accession>
<dbReference type="AlphaFoldDB" id="A0A8H3HYW8"/>
<proteinExistence type="predicted"/>
<dbReference type="EMBL" id="CAJPDT010000004">
    <property type="protein sequence ID" value="CAF9908212.1"/>
    <property type="molecule type" value="Genomic_DNA"/>
</dbReference>
<organism evidence="1 2">
    <name type="scientific">Imshaugia aleurites</name>
    <dbReference type="NCBI Taxonomy" id="172621"/>
    <lineage>
        <taxon>Eukaryota</taxon>
        <taxon>Fungi</taxon>
        <taxon>Dikarya</taxon>
        <taxon>Ascomycota</taxon>
        <taxon>Pezizomycotina</taxon>
        <taxon>Lecanoromycetes</taxon>
        <taxon>OSLEUM clade</taxon>
        <taxon>Lecanoromycetidae</taxon>
        <taxon>Lecanorales</taxon>
        <taxon>Lecanorineae</taxon>
        <taxon>Parmeliaceae</taxon>
        <taxon>Imshaugia</taxon>
    </lineage>
</organism>
<protein>
    <submittedName>
        <fullName evidence="1">Uncharacterized protein</fullName>
    </submittedName>
</protein>
<dbReference type="OrthoDB" id="5374957at2759"/>
<dbReference type="Proteomes" id="UP000664534">
    <property type="component" value="Unassembled WGS sequence"/>
</dbReference>
<keyword evidence="2" id="KW-1185">Reference proteome</keyword>
<sequence>MTNAPPNLLTLPVELRSNIFYLALLNTPVICAPDPPFRRSLNLSLLSTNRQIYHETRAIPPSLHYFGNEYDPQVNFLASLHLCPFQTAALKTLGIQYLRPGDLTHFLALGRDNGYLFGEGKLDLDLLEIYADDWIDNAARRWRYAASPEDVHYDLPKSSRWLRALCGLKGFKQLEIFFKTRELMNEYWSRGGFIQTLIDDFRSYLGTLDDDFTIWHEGQDAPYEKIAVLRTKELGRYKQPAWWRADIGRLVEGKECVLGESTDVNEDQRGRPAFHVQERCSGPTMRKEHCTRCQPDVNAISK</sequence>
<evidence type="ECO:0000313" key="2">
    <source>
        <dbReference type="Proteomes" id="UP000664534"/>
    </source>
</evidence>
<reference evidence="1" key="1">
    <citation type="submission" date="2021-03" db="EMBL/GenBank/DDBJ databases">
        <authorList>
            <person name="Tagirdzhanova G."/>
        </authorList>
    </citation>
    <scope>NUCLEOTIDE SEQUENCE</scope>
</reference>
<gene>
    <name evidence="1" type="ORF">IMSHALPRED_006612</name>
</gene>
<evidence type="ECO:0000313" key="1">
    <source>
        <dbReference type="EMBL" id="CAF9908212.1"/>
    </source>
</evidence>
<comment type="caution">
    <text evidence="1">The sequence shown here is derived from an EMBL/GenBank/DDBJ whole genome shotgun (WGS) entry which is preliminary data.</text>
</comment>
<name>A0A8H3HYW8_9LECA</name>